<dbReference type="Gene3D" id="3.40.50.720">
    <property type="entry name" value="NAD(P)-binding Rossmann-like Domain"/>
    <property type="match status" value="1"/>
</dbReference>
<dbReference type="InterPro" id="IPR011032">
    <property type="entry name" value="GroES-like_sf"/>
</dbReference>
<gene>
    <name evidence="4" type="ORF">EOD43_04655</name>
</gene>
<dbReference type="EMBL" id="SACN01000001">
    <property type="protein sequence ID" value="RVT93183.1"/>
    <property type="molecule type" value="Genomic_DNA"/>
</dbReference>
<dbReference type="SUPFAM" id="SSF50129">
    <property type="entry name" value="GroES-like"/>
    <property type="match status" value="1"/>
</dbReference>
<dbReference type="Pfam" id="PF00107">
    <property type="entry name" value="ADH_zinc_N"/>
    <property type="match status" value="1"/>
</dbReference>
<evidence type="ECO:0000256" key="1">
    <source>
        <dbReference type="ARBA" id="ARBA00023002"/>
    </source>
</evidence>
<dbReference type="InterPro" id="IPR036291">
    <property type="entry name" value="NAD(P)-bd_dom_sf"/>
</dbReference>
<feature type="domain" description="Alcohol dehydrogenase-like C-terminal" evidence="2">
    <location>
        <begin position="174"/>
        <end position="298"/>
    </location>
</feature>
<dbReference type="Proteomes" id="UP000282971">
    <property type="component" value="Unassembled WGS sequence"/>
</dbReference>
<feature type="domain" description="Alcohol dehydrogenase-like N-terminal" evidence="3">
    <location>
        <begin position="22"/>
        <end position="136"/>
    </location>
</feature>
<dbReference type="InterPro" id="IPR013149">
    <property type="entry name" value="ADH-like_C"/>
</dbReference>
<proteinExistence type="predicted"/>
<reference evidence="4 5" key="1">
    <citation type="submission" date="2019-01" db="EMBL/GenBank/DDBJ databases">
        <authorList>
            <person name="Chen W.-M."/>
        </authorList>
    </citation>
    <scope>NUCLEOTIDE SEQUENCE [LARGE SCALE GENOMIC DNA]</scope>
    <source>
        <strain evidence="4 5">CCP-7</strain>
    </source>
</reference>
<dbReference type="RefSeq" id="WP_127741532.1">
    <property type="nucleotide sequence ID" value="NZ_SACN01000001.1"/>
</dbReference>
<dbReference type="SUPFAM" id="SSF51735">
    <property type="entry name" value="NAD(P)-binding Rossmann-fold domains"/>
    <property type="match status" value="1"/>
</dbReference>
<evidence type="ECO:0000313" key="5">
    <source>
        <dbReference type="Proteomes" id="UP000282971"/>
    </source>
</evidence>
<dbReference type="PANTHER" id="PTHR43189">
    <property type="entry name" value="ZINC-TYPE ALCOHOL DEHYDROGENASE-LIKE PROTEIN C1198.01-RELATED"/>
    <property type="match status" value="1"/>
</dbReference>
<dbReference type="InterPro" id="IPR013154">
    <property type="entry name" value="ADH-like_N"/>
</dbReference>
<evidence type="ECO:0000259" key="2">
    <source>
        <dbReference type="Pfam" id="PF00107"/>
    </source>
</evidence>
<evidence type="ECO:0000259" key="3">
    <source>
        <dbReference type="Pfam" id="PF08240"/>
    </source>
</evidence>
<keyword evidence="5" id="KW-1185">Reference proteome</keyword>
<dbReference type="GO" id="GO:0016491">
    <property type="term" value="F:oxidoreductase activity"/>
    <property type="evidence" value="ECO:0007669"/>
    <property type="project" value="UniProtKB-KW"/>
</dbReference>
<protein>
    <submittedName>
        <fullName evidence="4">Theronine dehydrogenase</fullName>
    </submittedName>
</protein>
<accession>A0A437M6G9</accession>
<dbReference type="AlphaFoldDB" id="A0A437M6G9"/>
<sequence>MKAAFMLDKAIHVGSLADPTPGPGEVLVRTCACGVCASDLHVLHHGELLTQWSREVNGPFNMDLSKPVVLGHEYVGEIIDYGPDTQRTLKKGSLVTSTPVRFTAAGPVGVGLANDAPGGFGEYMVLPEMLLQPIPDALGVDIGAMAEPVSVGIYYVKAARVTADDTPLVIGCGAIGLAMILALKLTDARPIIAADYNADRRRMALAMGADIVIDPAETSPYEAPKGFEGRVPNVIFECVGVPGVMDGIIRACAPRSRIMVSGWCLEMDHMFTPAAHTKGLSLHYGGGPMPDDFAAAVRALVDGRIDPTPWLGGRVGLDGVAGAIEGARNPSNPIRMIVDPRLG</sequence>
<dbReference type="Gene3D" id="3.90.180.10">
    <property type="entry name" value="Medium-chain alcohol dehydrogenases, catalytic domain"/>
    <property type="match status" value="1"/>
</dbReference>
<evidence type="ECO:0000313" key="4">
    <source>
        <dbReference type="EMBL" id="RVT93183.1"/>
    </source>
</evidence>
<name>A0A437M6G9_9SPHN</name>
<dbReference type="OrthoDB" id="9809185at2"/>
<comment type="caution">
    <text evidence="4">The sequence shown here is derived from an EMBL/GenBank/DDBJ whole genome shotgun (WGS) entry which is preliminary data.</text>
</comment>
<dbReference type="Pfam" id="PF08240">
    <property type="entry name" value="ADH_N"/>
    <property type="match status" value="1"/>
</dbReference>
<keyword evidence="1" id="KW-0560">Oxidoreductase</keyword>
<organism evidence="4 5">
    <name type="scientific">Sphingomonas crocodyli</name>
    <dbReference type="NCBI Taxonomy" id="1979270"/>
    <lineage>
        <taxon>Bacteria</taxon>
        <taxon>Pseudomonadati</taxon>
        <taxon>Pseudomonadota</taxon>
        <taxon>Alphaproteobacteria</taxon>
        <taxon>Sphingomonadales</taxon>
        <taxon>Sphingomonadaceae</taxon>
        <taxon>Sphingomonas</taxon>
    </lineage>
</organism>
<dbReference type="PANTHER" id="PTHR43189:SF1">
    <property type="entry name" value="ZINC-TYPE ALCOHOL DEHYDROGENASE-LIKE PROTEIN C1198.01"/>
    <property type="match status" value="1"/>
</dbReference>